<dbReference type="InterPro" id="IPR041856">
    <property type="entry name" value="NAD+_synth_C"/>
</dbReference>
<evidence type="ECO:0000259" key="10">
    <source>
        <dbReference type="PROSITE" id="PS50263"/>
    </source>
</evidence>
<evidence type="ECO:0000256" key="4">
    <source>
        <dbReference type="ARBA" id="ARBA00022741"/>
    </source>
</evidence>
<dbReference type="InterPro" id="IPR022310">
    <property type="entry name" value="NAD/GMP_synthase"/>
</dbReference>
<dbReference type="HAMAP" id="MF_02090">
    <property type="entry name" value="NadE_glutamine_dep"/>
    <property type="match status" value="1"/>
</dbReference>
<dbReference type="Pfam" id="PF00795">
    <property type="entry name" value="CN_hydrolase"/>
    <property type="match status" value="1"/>
</dbReference>
<feature type="binding site" evidence="7">
    <location>
        <position position="242"/>
    </location>
    <ligand>
        <name>L-glutamine</name>
        <dbReference type="ChEBI" id="CHEBI:58359"/>
    </ligand>
</feature>
<proteinExistence type="inferred from homology"/>
<sequence>MSEGVYSTLGYSPISKKPEYDLRQSKTKKEVKAIEYGDHASSPLSDPLGFVRVRSASLRIKIANPKANAESTKTKIEEAIGDGVSVLCFHELSLSGYTCGDLFLDSSLLRGCLEALADLTEFSKGKDIAFCLGLPLERNHTLYNCAALICRGSILGIVPKRNIPNYQEFYEGRYFKPYEGDDGYIDINGVQVPFGNHLIFVDSAYPLLRLGIEICEDLWVPDSPSIGLSLAGANLILNPSASNETVGKAEYRSSLVRMTSAKLLSGYVYCDAGEGESTTDCVYSSHQIIAENGAITSQTELFSMQDATSDIDLEKLQAERRKMNSLSQGDEYSKVYFALPLVRPASLLRHYPKNPFIPEGEEVDLDRVKEVLTMQVAGLRNRLLAINCRKAIVGLSGGLDSTLALLVAVEAFKSLNYPLTGITALTLPAFGTSKRTHDNAESLAKSLGVAFREISIKETLRSHLKDIGHDEDNHNVAYENAQARERTQVLMDIANDEGSLMVGTGDLSELCLGWCTYNGDHMSMYGVNASIPKTLVRYLCRGYALLHKEAAGPLLDIIDTPISPELLPTKDGEIAQKTEDTVGPYELNDFFIYHYLRFRFTPEKLLYIAEKAYEGVYDRAYIKKWLKAFYRRFYHNQFKRSCLPDGPKVGSVAISPRGDWRMPSDADSKHIEEEIDAL</sequence>
<evidence type="ECO:0000256" key="5">
    <source>
        <dbReference type="ARBA" id="ARBA00022840"/>
    </source>
</evidence>
<dbReference type="InterPro" id="IPR003010">
    <property type="entry name" value="C-N_Hydrolase"/>
</dbReference>
<name>A0A9D9DGG8_9FIRM</name>
<comment type="similarity">
    <text evidence="2 7 8">In the C-terminal section; belongs to the NAD synthetase family.</text>
</comment>
<dbReference type="GO" id="GO:0005737">
    <property type="term" value="C:cytoplasm"/>
    <property type="evidence" value="ECO:0007669"/>
    <property type="project" value="InterPro"/>
</dbReference>
<comment type="similarity">
    <text evidence="9">Belongs to the NAD synthetase family.</text>
</comment>
<dbReference type="GO" id="GO:0004359">
    <property type="term" value="F:glutaminase activity"/>
    <property type="evidence" value="ECO:0007669"/>
    <property type="project" value="InterPro"/>
</dbReference>
<feature type="active site" description="For glutaminase activity" evidence="7">
    <location>
        <position position="160"/>
    </location>
</feature>
<dbReference type="PANTHER" id="PTHR23090">
    <property type="entry name" value="NH 3 /GLUTAMINE-DEPENDENT NAD + SYNTHETASE"/>
    <property type="match status" value="1"/>
</dbReference>
<evidence type="ECO:0000313" key="11">
    <source>
        <dbReference type="EMBL" id="MBO8426432.1"/>
    </source>
</evidence>
<feature type="binding site" evidence="7">
    <location>
        <position position="504"/>
    </location>
    <ligand>
        <name>ATP</name>
        <dbReference type="ChEBI" id="CHEBI:30616"/>
    </ligand>
</feature>
<dbReference type="CDD" id="cd00553">
    <property type="entry name" value="NAD_synthase"/>
    <property type="match status" value="1"/>
</dbReference>
<dbReference type="SUPFAM" id="SSF52402">
    <property type="entry name" value="Adenine nucleotide alpha hydrolases-like"/>
    <property type="match status" value="1"/>
</dbReference>
<evidence type="ECO:0000256" key="8">
    <source>
        <dbReference type="PIRNR" id="PIRNR006630"/>
    </source>
</evidence>
<feature type="binding site" evidence="7">
    <location>
        <position position="166"/>
    </location>
    <ligand>
        <name>L-glutamine</name>
        <dbReference type="ChEBI" id="CHEBI:58359"/>
    </ligand>
</feature>
<dbReference type="NCBIfam" id="TIGR00552">
    <property type="entry name" value="nadE"/>
    <property type="match status" value="1"/>
</dbReference>
<dbReference type="Gene3D" id="3.40.50.620">
    <property type="entry name" value="HUPs"/>
    <property type="match status" value="1"/>
</dbReference>
<dbReference type="PANTHER" id="PTHR23090:SF9">
    <property type="entry name" value="GLUTAMINE-DEPENDENT NAD(+) SYNTHETASE"/>
    <property type="match status" value="1"/>
</dbReference>
<feature type="binding site" evidence="7">
    <location>
        <begin position="514"/>
        <end position="517"/>
    </location>
    <ligand>
        <name>deamido-NAD(+)</name>
        <dbReference type="ChEBI" id="CHEBI:58437"/>
        <note>ligand shared between two neighboring subunits</note>
    </ligand>
</feature>
<accession>A0A9D9DGG8</accession>
<dbReference type="GO" id="GO:0003952">
    <property type="term" value="F:NAD+ synthase (glutamine-hydrolyzing) activity"/>
    <property type="evidence" value="ECO:0007669"/>
    <property type="project" value="UniProtKB-UniRule"/>
</dbReference>
<keyword evidence="4 7" id="KW-0547">Nucleotide-binding</keyword>
<feature type="active site" description="Proton acceptor; for glutaminase activity" evidence="7">
    <location>
        <position position="91"/>
    </location>
</feature>
<dbReference type="InterPro" id="IPR014729">
    <property type="entry name" value="Rossmann-like_a/b/a_fold"/>
</dbReference>
<dbReference type="GO" id="GO:0009435">
    <property type="term" value="P:NAD+ biosynthetic process"/>
    <property type="evidence" value="ECO:0007669"/>
    <property type="project" value="UniProtKB-UniRule"/>
</dbReference>
<dbReference type="InterPro" id="IPR014445">
    <property type="entry name" value="Gln-dep_NAD_synthase"/>
</dbReference>
<evidence type="ECO:0000256" key="3">
    <source>
        <dbReference type="ARBA" id="ARBA00022598"/>
    </source>
</evidence>
<feature type="domain" description="CN hydrolase" evidence="10">
    <location>
        <begin position="51"/>
        <end position="313"/>
    </location>
</feature>
<evidence type="ECO:0000256" key="6">
    <source>
        <dbReference type="ARBA" id="ARBA00023027"/>
    </source>
</evidence>
<dbReference type="SUPFAM" id="SSF56317">
    <property type="entry name" value="Carbon-nitrogen hydrolase"/>
    <property type="match status" value="1"/>
</dbReference>
<feature type="binding site" evidence="7">
    <location>
        <position position="639"/>
    </location>
    <ligand>
        <name>deamido-NAD(+)</name>
        <dbReference type="ChEBI" id="CHEBI:58437"/>
        <note>ligand shared between two neighboring subunits</note>
    </ligand>
</feature>
<dbReference type="EMBL" id="JADINA010000024">
    <property type="protein sequence ID" value="MBO8426432.1"/>
    <property type="molecule type" value="Genomic_DNA"/>
</dbReference>
<dbReference type="Gene3D" id="1.10.10.1140">
    <property type="entry name" value="Glutamine-dependent NAD+ synthetase, C-terminal domain"/>
    <property type="match status" value="1"/>
</dbReference>
<dbReference type="EC" id="6.3.5.1" evidence="7 8"/>
<organism evidence="11 12">
    <name type="scientific">Candidatus Alloenteromonas pullistercoris</name>
    <dbReference type="NCBI Taxonomy" id="2840785"/>
    <lineage>
        <taxon>Bacteria</taxon>
        <taxon>Bacillati</taxon>
        <taxon>Bacillota</taxon>
        <taxon>Bacillota incertae sedis</taxon>
        <taxon>Candidatus Alloenteromonas</taxon>
    </lineage>
</organism>
<reference evidence="11" key="2">
    <citation type="journal article" date="2021" name="PeerJ">
        <title>Extensive microbial diversity within the chicken gut microbiome revealed by metagenomics and culture.</title>
        <authorList>
            <person name="Gilroy R."/>
            <person name="Ravi A."/>
            <person name="Getino M."/>
            <person name="Pursley I."/>
            <person name="Horton D.L."/>
            <person name="Alikhan N.F."/>
            <person name="Baker D."/>
            <person name="Gharbi K."/>
            <person name="Hall N."/>
            <person name="Watson M."/>
            <person name="Adriaenssens E.M."/>
            <person name="Foster-Nyarko E."/>
            <person name="Jarju S."/>
            <person name="Secka A."/>
            <person name="Antonio M."/>
            <person name="Oren A."/>
            <person name="Chaudhuri R.R."/>
            <person name="La Ragione R."/>
            <person name="Hildebrand F."/>
            <person name="Pallen M.J."/>
        </authorList>
    </citation>
    <scope>NUCLEOTIDE SEQUENCE</scope>
    <source>
        <strain evidence="11">17113</strain>
    </source>
</reference>
<dbReference type="AlphaFoldDB" id="A0A9D9DGG8"/>
<feature type="binding site" evidence="7">
    <location>
        <position position="509"/>
    </location>
    <ligand>
        <name>deamido-NAD(+)</name>
        <dbReference type="ChEBI" id="CHEBI:58437"/>
        <note>ligand shared between two neighboring subunits</note>
    </ligand>
</feature>
<dbReference type="Gene3D" id="3.60.110.10">
    <property type="entry name" value="Carbon-nitrogen hydrolase"/>
    <property type="match status" value="1"/>
</dbReference>
<dbReference type="PROSITE" id="PS50263">
    <property type="entry name" value="CN_HYDROLASE"/>
    <property type="match status" value="1"/>
</dbReference>
<feature type="binding site" evidence="7">
    <location>
        <begin position="394"/>
        <end position="401"/>
    </location>
    <ligand>
        <name>ATP</name>
        <dbReference type="ChEBI" id="CHEBI:30616"/>
    </ligand>
</feature>
<dbReference type="InterPro" id="IPR003694">
    <property type="entry name" value="NAD_synthase"/>
</dbReference>
<gene>
    <name evidence="7" type="primary">nadE</name>
    <name evidence="11" type="ORF">IAC61_03830</name>
</gene>
<comment type="caution">
    <text evidence="11">The sequence shown here is derived from an EMBL/GenBank/DDBJ whole genome shotgun (WGS) entry which is preliminary data.</text>
</comment>
<feature type="active site" description="Nucleophile; for glutaminase activity" evidence="7">
    <location>
        <position position="215"/>
    </location>
</feature>
<dbReference type="Proteomes" id="UP000823634">
    <property type="component" value="Unassembled WGS sequence"/>
</dbReference>
<evidence type="ECO:0000256" key="1">
    <source>
        <dbReference type="ARBA" id="ARBA00005188"/>
    </source>
</evidence>
<evidence type="ECO:0000313" key="12">
    <source>
        <dbReference type="Proteomes" id="UP000823634"/>
    </source>
</evidence>
<comment type="function">
    <text evidence="7">Catalyzes the ATP-dependent amidation of deamido-NAD to form NAD. Uses L-glutamine as a nitrogen source.</text>
</comment>
<evidence type="ECO:0000256" key="9">
    <source>
        <dbReference type="RuleBase" id="RU003811"/>
    </source>
</evidence>
<dbReference type="GO" id="GO:0008795">
    <property type="term" value="F:NAD+ synthase activity"/>
    <property type="evidence" value="ECO:0007669"/>
    <property type="project" value="UniProtKB-UniRule"/>
</dbReference>
<reference evidence="11" key="1">
    <citation type="submission" date="2020-10" db="EMBL/GenBank/DDBJ databases">
        <authorList>
            <person name="Gilroy R."/>
        </authorList>
    </citation>
    <scope>NUCLEOTIDE SEQUENCE</scope>
    <source>
        <strain evidence="11">17113</strain>
    </source>
</reference>
<comment type="pathway">
    <text evidence="1 7 8">Cofactor biosynthesis; NAD(+) biosynthesis; NAD(+) from deamido-NAD(+) (L-Gln route): step 1/1.</text>
</comment>
<keyword evidence="6 7" id="KW-0520">NAD</keyword>
<dbReference type="NCBIfam" id="NF002730">
    <property type="entry name" value="PRK02628.1"/>
    <property type="match status" value="1"/>
</dbReference>
<dbReference type="PIRSF" id="PIRSF006630">
    <property type="entry name" value="NADS_GAT"/>
    <property type="match status" value="1"/>
</dbReference>
<protein>
    <recommendedName>
        <fullName evidence="7 8">Glutamine-dependent NAD(+) synthetase</fullName>
        <ecNumber evidence="7 8">6.3.5.1</ecNumber>
    </recommendedName>
    <alternativeName>
        <fullName evidence="7 8">NAD(+) synthase [glutamine-hydrolyzing]</fullName>
    </alternativeName>
</protein>
<comment type="catalytic activity">
    <reaction evidence="7 8">
        <text>deamido-NAD(+) + L-glutamine + ATP + H2O = L-glutamate + AMP + diphosphate + NAD(+) + H(+)</text>
        <dbReference type="Rhea" id="RHEA:24384"/>
        <dbReference type="ChEBI" id="CHEBI:15377"/>
        <dbReference type="ChEBI" id="CHEBI:15378"/>
        <dbReference type="ChEBI" id="CHEBI:29985"/>
        <dbReference type="ChEBI" id="CHEBI:30616"/>
        <dbReference type="ChEBI" id="CHEBI:33019"/>
        <dbReference type="ChEBI" id="CHEBI:57540"/>
        <dbReference type="ChEBI" id="CHEBI:58359"/>
        <dbReference type="ChEBI" id="CHEBI:58437"/>
        <dbReference type="ChEBI" id="CHEBI:456215"/>
        <dbReference type="EC" id="6.3.5.1"/>
    </reaction>
</comment>
<keyword evidence="5 7" id="KW-0067">ATP-binding</keyword>
<dbReference type="GO" id="GO:0005524">
    <property type="term" value="F:ATP binding"/>
    <property type="evidence" value="ECO:0007669"/>
    <property type="project" value="UniProtKB-UniRule"/>
</dbReference>
<dbReference type="Pfam" id="PF02540">
    <property type="entry name" value="NAD_synthase"/>
    <property type="match status" value="1"/>
</dbReference>
<evidence type="ECO:0000256" key="7">
    <source>
        <dbReference type="HAMAP-Rule" id="MF_02090"/>
    </source>
</evidence>
<feature type="binding site" evidence="7">
    <location>
        <position position="248"/>
    </location>
    <ligand>
        <name>L-glutamine</name>
        <dbReference type="ChEBI" id="CHEBI:58359"/>
    </ligand>
</feature>
<keyword evidence="3 7" id="KW-0436">Ligase</keyword>
<dbReference type="InterPro" id="IPR036526">
    <property type="entry name" value="C-N_Hydrolase_sf"/>
</dbReference>
<feature type="binding site" evidence="7">
    <location>
        <position position="480"/>
    </location>
    <ligand>
        <name>deamido-NAD(+)</name>
        <dbReference type="ChEBI" id="CHEBI:58437"/>
        <note>ligand shared between two neighboring subunits</note>
    </ligand>
</feature>
<evidence type="ECO:0000256" key="2">
    <source>
        <dbReference type="ARBA" id="ARBA00007145"/>
    </source>
</evidence>
<dbReference type="CDD" id="cd07570">
    <property type="entry name" value="GAT_Gln-NAD-synth"/>
    <property type="match status" value="1"/>
</dbReference>